<dbReference type="SUPFAM" id="SSF47370">
    <property type="entry name" value="Bromodomain"/>
    <property type="match status" value="1"/>
</dbReference>
<dbReference type="AlphaFoldDB" id="A0A074YHQ9"/>
<dbReference type="GeneID" id="40747389"/>
<dbReference type="InterPro" id="IPR036427">
    <property type="entry name" value="Bromodomain-like_sf"/>
</dbReference>
<keyword evidence="4" id="KW-1185">Reference proteome</keyword>
<reference evidence="3 4" key="1">
    <citation type="journal article" date="2014" name="BMC Genomics">
        <title>Genome sequencing of four Aureobasidium pullulans varieties: biotechnological potential, stress tolerance, and description of new species.</title>
        <authorList>
            <person name="Gostin Ar C."/>
            <person name="Ohm R.A."/>
            <person name="Kogej T."/>
            <person name="Sonjak S."/>
            <person name="Turk M."/>
            <person name="Zajc J."/>
            <person name="Zalar P."/>
            <person name="Grube M."/>
            <person name="Sun H."/>
            <person name="Han J."/>
            <person name="Sharma A."/>
            <person name="Chiniquy J."/>
            <person name="Ngan C.Y."/>
            <person name="Lipzen A."/>
            <person name="Barry K."/>
            <person name="Grigoriev I.V."/>
            <person name="Gunde-Cimerman N."/>
        </authorList>
    </citation>
    <scope>NUCLEOTIDE SEQUENCE [LARGE SCALE GENOMIC DNA]</scope>
    <source>
        <strain evidence="3 4">EXF-150</strain>
    </source>
</reference>
<dbReference type="Gene3D" id="1.20.920.10">
    <property type="entry name" value="Bromodomain-like"/>
    <property type="match status" value="1"/>
</dbReference>
<keyword evidence="2" id="KW-0175">Coiled coil</keyword>
<evidence type="ECO:0000313" key="4">
    <source>
        <dbReference type="Proteomes" id="UP000030706"/>
    </source>
</evidence>
<evidence type="ECO:0000256" key="1">
    <source>
        <dbReference type="ARBA" id="ARBA00023117"/>
    </source>
</evidence>
<protein>
    <recommendedName>
        <fullName evidence="5">Bromo domain-containing protein</fullName>
    </recommendedName>
</protein>
<organism evidence="3 4">
    <name type="scientific">Aureobasidium pullulans EXF-150</name>
    <dbReference type="NCBI Taxonomy" id="1043002"/>
    <lineage>
        <taxon>Eukaryota</taxon>
        <taxon>Fungi</taxon>
        <taxon>Dikarya</taxon>
        <taxon>Ascomycota</taxon>
        <taxon>Pezizomycotina</taxon>
        <taxon>Dothideomycetes</taxon>
        <taxon>Dothideomycetidae</taxon>
        <taxon>Dothideales</taxon>
        <taxon>Saccotheciaceae</taxon>
        <taxon>Aureobasidium</taxon>
    </lineage>
</organism>
<accession>A0A074YHQ9</accession>
<dbReference type="EMBL" id="KL584978">
    <property type="protein sequence ID" value="KEQ86416.1"/>
    <property type="molecule type" value="Genomic_DNA"/>
</dbReference>
<evidence type="ECO:0000313" key="3">
    <source>
        <dbReference type="EMBL" id="KEQ86416.1"/>
    </source>
</evidence>
<sequence>MDLMFHNCFKFNPHDNVVNQMGRDFQSAFASLWSKKDAWINHYNDLESNTTSIATLIKQVEKNLFATHGEPKKSKVVCLKVAQKDKLQEILKRPPGKQTNERSAISANHLLEVPAPATSEPFRSLKPAVKQVAKNSLSPESFEVRIARLEKIKADAEAADKKTRAKAEAKLAANKKIIEDAEAEIAVSKKRKTLEEENTVLELERGELSRKLSEKRAERDDAGKELEKIKKKVSTLDQEIESMRTRDVEANNEQNSIRAKIKKI</sequence>
<evidence type="ECO:0008006" key="5">
    <source>
        <dbReference type="Google" id="ProtNLM"/>
    </source>
</evidence>
<dbReference type="RefSeq" id="XP_029762603.1">
    <property type="nucleotide sequence ID" value="XM_029905083.1"/>
</dbReference>
<dbReference type="Proteomes" id="UP000030706">
    <property type="component" value="Unassembled WGS sequence"/>
</dbReference>
<feature type="coiled-coil region" evidence="2">
    <location>
        <begin position="164"/>
        <end position="246"/>
    </location>
</feature>
<dbReference type="STRING" id="1043002.A0A074YHQ9"/>
<dbReference type="GO" id="GO:0006325">
    <property type="term" value="P:chromatin organization"/>
    <property type="evidence" value="ECO:0007669"/>
    <property type="project" value="UniProtKB-ARBA"/>
</dbReference>
<evidence type="ECO:0000256" key="2">
    <source>
        <dbReference type="SAM" id="Coils"/>
    </source>
</evidence>
<gene>
    <name evidence="3" type="ORF">M438DRAFT_343865</name>
</gene>
<name>A0A074YHQ9_AURPU</name>
<keyword evidence="1" id="KW-0103">Bromodomain</keyword>
<proteinExistence type="predicted"/>
<dbReference type="HOGENOM" id="CLU_1053685_0_0_1"/>